<name>A0A1Y1LY24_PHOPY</name>
<reference evidence="1" key="1">
    <citation type="journal article" date="2016" name="Sci. Rep.">
        <title>Molecular characterization of firefly nuptial gifts: a multi-omics approach sheds light on postcopulatory sexual selection.</title>
        <authorList>
            <person name="Al-Wathiqui N."/>
            <person name="Fallon T.R."/>
            <person name="South A."/>
            <person name="Weng J.K."/>
            <person name="Lewis S.M."/>
        </authorList>
    </citation>
    <scope>NUCLEOTIDE SEQUENCE</scope>
</reference>
<dbReference type="EMBL" id="GEZM01044160">
    <property type="protein sequence ID" value="JAV78484.1"/>
    <property type="molecule type" value="Transcribed_RNA"/>
</dbReference>
<dbReference type="AlphaFoldDB" id="A0A1Y1LY24"/>
<sequence length="101" mass="11200">MPSSTFGHGDYEKCTVLAARADFHFSNFAYLYKKILNFANIQSTPTVGTAIERGRMGLLYKNSKASTPRSTQKDTKVKIKKVTELGARWALAGVILGTFCY</sequence>
<proteinExistence type="predicted"/>
<evidence type="ECO:0000313" key="1">
    <source>
        <dbReference type="EMBL" id="JAV78484.1"/>
    </source>
</evidence>
<organism evidence="1">
    <name type="scientific">Photinus pyralis</name>
    <name type="common">Common eastern firefly</name>
    <name type="synonym">Lampyris pyralis</name>
    <dbReference type="NCBI Taxonomy" id="7054"/>
    <lineage>
        <taxon>Eukaryota</taxon>
        <taxon>Metazoa</taxon>
        <taxon>Ecdysozoa</taxon>
        <taxon>Arthropoda</taxon>
        <taxon>Hexapoda</taxon>
        <taxon>Insecta</taxon>
        <taxon>Pterygota</taxon>
        <taxon>Neoptera</taxon>
        <taxon>Endopterygota</taxon>
        <taxon>Coleoptera</taxon>
        <taxon>Polyphaga</taxon>
        <taxon>Elateriformia</taxon>
        <taxon>Elateroidea</taxon>
        <taxon>Lampyridae</taxon>
        <taxon>Lampyrinae</taxon>
        <taxon>Photinus</taxon>
    </lineage>
</organism>
<accession>A0A1Y1LY24</accession>
<protein>
    <submittedName>
        <fullName evidence="1">Uncharacterized protein</fullName>
    </submittedName>
</protein>